<proteinExistence type="predicted"/>
<dbReference type="InterPro" id="IPR004158">
    <property type="entry name" value="DUF247_pln"/>
</dbReference>
<reference evidence="2" key="1">
    <citation type="journal article" date="2019" name="Toxins">
        <title>Detection of Abrin-Like and Prepropulchellin-Like Toxin Genes and Transcripts Using Whole Genome Sequencing and Full-Length Transcript Sequencing of Abrus precatorius.</title>
        <authorList>
            <person name="Hovde B.T."/>
            <person name="Daligault H.E."/>
            <person name="Hanschen E.R."/>
            <person name="Kunde Y.A."/>
            <person name="Johnson M.B."/>
            <person name="Starkenburg S.R."/>
            <person name="Johnson S.L."/>
        </authorList>
    </citation>
    <scope>NUCLEOTIDE SEQUENCE [LARGE SCALE GENOMIC DNA]</scope>
</reference>
<keyword evidence="1" id="KW-1133">Transmembrane helix</keyword>
<dbReference type="GeneID" id="113851156"/>
<accession>A0A8B8K1B8</accession>
<dbReference type="OrthoDB" id="1849062at2759"/>
<feature type="transmembrane region" description="Helical" evidence="1">
    <location>
        <begin position="455"/>
        <end position="478"/>
    </location>
</feature>
<reference evidence="3" key="2">
    <citation type="submission" date="2025-08" db="UniProtKB">
        <authorList>
            <consortium name="RefSeq"/>
        </authorList>
    </citation>
    <scope>IDENTIFICATION</scope>
    <source>
        <tissue evidence="3">Young leaves</tissue>
    </source>
</reference>
<keyword evidence="1" id="KW-0812">Transmembrane</keyword>
<name>A0A8B8K1B8_ABRPR</name>
<dbReference type="Proteomes" id="UP000694853">
    <property type="component" value="Unplaced"/>
</dbReference>
<evidence type="ECO:0000313" key="3">
    <source>
        <dbReference type="RefSeq" id="XP_027337436.1"/>
    </source>
</evidence>
<dbReference type="AlphaFoldDB" id="A0A8B8K1B8"/>
<evidence type="ECO:0000313" key="2">
    <source>
        <dbReference type="Proteomes" id="UP000694853"/>
    </source>
</evidence>
<dbReference type="RefSeq" id="XP_027337436.1">
    <property type="nucleotide sequence ID" value="XM_027481635.1"/>
</dbReference>
<keyword evidence="2" id="KW-1185">Reference proteome</keyword>
<dbReference type="KEGG" id="aprc:113851156"/>
<organism evidence="2 3">
    <name type="scientific">Abrus precatorius</name>
    <name type="common">Indian licorice</name>
    <name type="synonym">Glycine abrus</name>
    <dbReference type="NCBI Taxonomy" id="3816"/>
    <lineage>
        <taxon>Eukaryota</taxon>
        <taxon>Viridiplantae</taxon>
        <taxon>Streptophyta</taxon>
        <taxon>Embryophyta</taxon>
        <taxon>Tracheophyta</taxon>
        <taxon>Spermatophyta</taxon>
        <taxon>Magnoliopsida</taxon>
        <taxon>eudicotyledons</taxon>
        <taxon>Gunneridae</taxon>
        <taxon>Pentapetalae</taxon>
        <taxon>rosids</taxon>
        <taxon>fabids</taxon>
        <taxon>Fabales</taxon>
        <taxon>Fabaceae</taxon>
        <taxon>Papilionoideae</taxon>
        <taxon>50 kb inversion clade</taxon>
        <taxon>NPAAA clade</taxon>
        <taxon>indigoferoid/millettioid clade</taxon>
        <taxon>Abreae</taxon>
        <taxon>Abrus</taxon>
    </lineage>
</organism>
<gene>
    <name evidence="3" type="primary">LOC113851156</name>
</gene>
<sequence length="483" mass="57137">MEFPTNGQDYEEQERQKMYFLNNVVYTWQKHRKRIEEELRIHEEIRTKDNEVSRPKIQRVPDYMGGREEFRRFYLPNLISIGPIHCFKPYVEQGYRYKKLWTAMYIRDTNQTFDDLIKRIYFSLRDIHERNSYAPGSWPEDPPQEHDFTSTWWWQGLVLMEDGCSVLQVLDKSVDSDNPEKELMISTDKLVRVHQDLLLLENQIPFQLFKLICDEDRARLKRCMRKFLIIHGIEEAFRRTDGDGEHNITIVQDHEQEEEPFHLLDYLRRALLRRDKTQIHKEIKSKTKKRKSLHLRKYRIGTVRELRAAGIRVTKSPNSTSFYPIFTADGKLQLPEITVDGSTAIMFLNLIAYEMCPDFVNDFEISSFLVILSSLIDQPEDVKELRSAGILRNELASDKEVADLFNKMDVVMVPETDAYARIRDQIEEHFVSRRGKIKMLGWMGEAYNNYFRSPWTVIALLAAILGLTLTFIQTWFAIHPKGN</sequence>
<evidence type="ECO:0000256" key="1">
    <source>
        <dbReference type="SAM" id="Phobius"/>
    </source>
</evidence>
<dbReference type="PANTHER" id="PTHR31549">
    <property type="entry name" value="PROTEIN, PUTATIVE (DUF247)-RELATED-RELATED"/>
    <property type="match status" value="1"/>
</dbReference>
<dbReference type="Pfam" id="PF03140">
    <property type="entry name" value="DUF247"/>
    <property type="match status" value="1"/>
</dbReference>
<dbReference type="PANTHER" id="PTHR31549:SF191">
    <property type="entry name" value="DUF247 DOMAIN PROTEIN"/>
    <property type="match status" value="1"/>
</dbReference>
<protein>
    <submittedName>
        <fullName evidence="3">UPF0481 protein At3g47200-like</fullName>
    </submittedName>
</protein>
<keyword evidence="1" id="KW-0472">Membrane</keyword>